<keyword evidence="2" id="KW-0472">Membrane</keyword>
<keyword evidence="2" id="KW-1133">Transmembrane helix</keyword>
<dbReference type="EMBL" id="KN847898">
    <property type="protein sequence ID" value="KIR42306.1"/>
    <property type="molecule type" value="Genomic_DNA"/>
</dbReference>
<name>A0A0D0V4H6_9TREE</name>
<feature type="transmembrane region" description="Helical" evidence="2">
    <location>
        <begin position="97"/>
        <end position="119"/>
    </location>
</feature>
<dbReference type="Proteomes" id="UP000053392">
    <property type="component" value="Unassembled WGS sequence"/>
</dbReference>
<protein>
    <submittedName>
        <fullName evidence="3">Uncharacterized protein</fullName>
    </submittedName>
</protein>
<sequence>MSLPGEYPYTRLAERGPNHPRPEDDWESSDSDSPRHLATRGMYTPSTPVRAGHLANPNASVYTSRQSRRQGPRRRIDARPVTPRWSRPASRTPERNAPILVTSLSFLLTPVRLILYPIQIVCFPVFAHLINGLILVALATLAGYVIIHHLPGWITGLLSNMLSYVFKSSCLDIWGLGDLSKDVMGFSARALATPSCALTGLFCAHSLFATSHFSTTTQEASDTIGTMARPFWKWLTPQPKEEIDVGLVAQGLTKRVKWARNIFDSVKLLGEEHVIDPLDPVRIWQIGAMMTYGTQQDMGVGEQVIKLGDYSRDLMDQLSFIDSTSVDKFSWIQWELSKTLHHLLYRITSTLDTLHSLTSQSTAHATRASALGREVWLKLQSLQRDHQIELDEAPAWRRGALGEAVSRGKRALVGGPLSRGEIMKRDLMVTQETIKTISSLVRALENTRRTIMGFRDQIGMFDASMMGFHLAAGAEEGEGGLGLGPEEELRILGEVINGFGTAVGQEKLRWEIGDTYRGGTEFLEIAK</sequence>
<evidence type="ECO:0000256" key="1">
    <source>
        <dbReference type="SAM" id="MobiDB-lite"/>
    </source>
</evidence>
<feature type="compositionally biased region" description="Basic and acidic residues" evidence="1">
    <location>
        <begin position="12"/>
        <end position="23"/>
    </location>
</feature>
<keyword evidence="2" id="KW-0812">Transmembrane</keyword>
<keyword evidence="4" id="KW-1185">Reference proteome</keyword>
<accession>A0A0D0V4H6</accession>
<evidence type="ECO:0000313" key="3">
    <source>
        <dbReference type="EMBL" id="KIR42306.1"/>
    </source>
</evidence>
<evidence type="ECO:0000313" key="4">
    <source>
        <dbReference type="Proteomes" id="UP000053392"/>
    </source>
</evidence>
<reference evidence="3 4" key="1">
    <citation type="submission" date="2015-01" db="EMBL/GenBank/DDBJ databases">
        <title>The Genome Sequence of Cryptococcus gattii Ram5.</title>
        <authorList>
            <consortium name="The Broad Institute Genomics Platform"/>
            <person name="Cuomo C."/>
            <person name="Litvintseva A."/>
            <person name="Chen Y."/>
            <person name="Heitman J."/>
            <person name="Sun S."/>
            <person name="Springer D."/>
            <person name="Dromer F."/>
            <person name="Young S."/>
            <person name="Zeng Q."/>
            <person name="Gargeya S."/>
            <person name="Abouelleil A."/>
            <person name="Alvarado L."/>
            <person name="Chapman S.B."/>
            <person name="Gainer-Dewar J."/>
            <person name="Goldberg J."/>
            <person name="Griggs A."/>
            <person name="Gujja S."/>
            <person name="Hansen M."/>
            <person name="Howarth C."/>
            <person name="Imamovic A."/>
            <person name="Larimer J."/>
            <person name="Murphy C."/>
            <person name="Naylor J."/>
            <person name="Pearson M."/>
            <person name="Priest M."/>
            <person name="Roberts A."/>
            <person name="Saif S."/>
            <person name="Shea T."/>
            <person name="Sykes S."/>
            <person name="Wortman J."/>
            <person name="Nusbaum C."/>
            <person name="Birren B."/>
        </authorList>
    </citation>
    <scope>NUCLEOTIDE SEQUENCE [LARGE SCALE GENOMIC DNA]</scope>
    <source>
        <strain evidence="3 4">Ram5</strain>
    </source>
</reference>
<dbReference type="AlphaFoldDB" id="A0A0D0V4H6"/>
<feature type="region of interest" description="Disordered" evidence="1">
    <location>
        <begin position="1"/>
        <end position="92"/>
    </location>
</feature>
<dbReference type="HOGENOM" id="CLU_499666_0_0_1"/>
<proteinExistence type="predicted"/>
<gene>
    <name evidence="3" type="ORF">I313_01529</name>
</gene>
<feature type="transmembrane region" description="Helical" evidence="2">
    <location>
        <begin position="125"/>
        <end position="147"/>
    </location>
</feature>
<evidence type="ECO:0000256" key="2">
    <source>
        <dbReference type="SAM" id="Phobius"/>
    </source>
</evidence>
<organism evidence="3 4">
    <name type="scientific">Cryptococcus deuterogattii Ram5</name>
    <dbReference type="NCBI Taxonomy" id="1296110"/>
    <lineage>
        <taxon>Eukaryota</taxon>
        <taxon>Fungi</taxon>
        <taxon>Dikarya</taxon>
        <taxon>Basidiomycota</taxon>
        <taxon>Agaricomycotina</taxon>
        <taxon>Tremellomycetes</taxon>
        <taxon>Tremellales</taxon>
        <taxon>Cryptococcaceae</taxon>
        <taxon>Cryptococcus</taxon>
        <taxon>Cryptococcus gattii species complex</taxon>
    </lineage>
</organism>
<dbReference type="OrthoDB" id="2526823at2759"/>